<accession>A0A4S8LID1</accession>
<evidence type="ECO:0000256" key="2">
    <source>
        <dbReference type="SAM" id="Phobius"/>
    </source>
</evidence>
<keyword evidence="2" id="KW-0472">Membrane</keyword>
<feature type="region of interest" description="Disordered" evidence="1">
    <location>
        <begin position="1"/>
        <end position="140"/>
    </location>
</feature>
<reference evidence="3 4" key="1">
    <citation type="journal article" date="2019" name="Nat. Ecol. Evol.">
        <title>Megaphylogeny resolves global patterns of mushroom evolution.</title>
        <authorList>
            <person name="Varga T."/>
            <person name="Krizsan K."/>
            <person name="Foldi C."/>
            <person name="Dima B."/>
            <person name="Sanchez-Garcia M."/>
            <person name="Sanchez-Ramirez S."/>
            <person name="Szollosi G.J."/>
            <person name="Szarkandi J.G."/>
            <person name="Papp V."/>
            <person name="Albert L."/>
            <person name="Andreopoulos W."/>
            <person name="Angelini C."/>
            <person name="Antonin V."/>
            <person name="Barry K.W."/>
            <person name="Bougher N.L."/>
            <person name="Buchanan P."/>
            <person name="Buyck B."/>
            <person name="Bense V."/>
            <person name="Catcheside P."/>
            <person name="Chovatia M."/>
            <person name="Cooper J."/>
            <person name="Damon W."/>
            <person name="Desjardin D."/>
            <person name="Finy P."/>
            <person name="Geml J."/>
            <person name="Haridas S."/>
            <person name="Hughes K."/>
            <person name="Justo A."/>
            <person name="Karasinski D."/>
            <person name="Kautmanova I."/>
            <person name="Kiss B."/>
            <person name="Kocsube S."/>
            <person name="Kotiranta H."/>
            <person name="LaButti K.M."/>
            <person name="Lechner B.E."/>
            <person name="Liimatainen K."/>
            <person name="Lipzen A."/>
            <person name="Lukacs Z."/>
            <person name="Mihaltcheva S."/>
            <person name="Morgado L.N."/>
            <person name="Niskanen T."/>
            <person name="Noordeloos M.E."/>
            <person name="Ohm R.A."/>
            <person name="Ortiz-Santana B."/>
            <person name="Ovrebo C."/>
            <person name="Racz N."/>
            <person name="Riley R."/>
            <person name="Savchenko A."/>
            <person name="Shiryaev A."/>
            <person name="Soop K."/>
            <person name="Spirin V."/>
            <person name="Szebenyi C."/>
            <person name="Tomsovsky M."/>
            <person name="Tulloss R.E."/>
            <person name="Uehling J."/>
            <person name="Grigoriev I.V."/>
            <person name="Vagvolgyi C."/>
            <person name="Papp T."/>
            <person name="Martin F.M."/>
            <person name="Miettinen O."/>
            <person name="Hibbett D.S."/>
            <person name="Nagy L.G."/>
        </authorList>
    </citation>
    <scope>NUCLEOTIDE SEQUENCE [LARGE SCALE GENOMIC DNA]</scope>
    <source>
        <strain evidence="3 4">CBS 962.96</strain>
    </source>
</reference>
<dbReference type="AlphaFoldDB" id="A0A4S8LID1"/>
<organism evidence="3 4">
    <name type="scientific">Dendrothele bispora (strain CBS 962.96)</name>
    <dbReference type="NCBI Taxonomy" id="1314807"/>
    <lineage>
        <taxon>Eukaryota</taxon>
        <taxon>Fungi</taxon>
        <taxon>Dikarya</taxon>
        <taxon>Basidiomycota</taxon>
        <taxon>Agaricomycotina</taxon>
        <taxon>Agaricomycetes</taxon>
        <taxon>Agaricomycetidae</taxon>
        <taxon>Agaricales</taxon>
        <taxon>Agaricales incertae sedis</taxon>
        <taxon>Dendrothele</taxon>
    </lineage>
</organism>
<evidence type="ECO:0000313" key="4">
    <source>
        <dbReference type="Proteomes" id="UP000297245"/>
    </source>
</evidence>
<keyword evidence="2" id="KW-1133">Transmembrane helix</keyword>
<feature type="compositionally biased region" description="Acidic residues" evidence="1">
    <location>
        <begin position="515"/>
        <end position="524"/>
    </location>
</feature>
<evidence type="ECO:0000313" key="3">
    <source>
        <dbReference type="EMBL" id="THU88573.1"/>
    </source>
</evidence>
<feature type="compositionally biased region" description="Polar residues" evidence="1">
    <location>
        <begin position="318"/>
        <end position="339"/>
    </location>
</feature>
<name>A0A4S8LID1_DENBC</name>
<proteinExistence type="predicted"/>
<feature type="compositionally biased region" description="Polar residues" evidence="1">
    <location>
        <begin position="346"/>
        <end position="359"/>
    </location>
</feature>
<evidence type="ECO:0008006" key="5">
    <source>
        <dbReference type="Google" id="ProtNLM"/>
    </source>
</evidence>
<feature type="compositionally biased region" description="Basic and acidic residues" evidence="1">
    <location>
        <begin position="484"/>
        <end position="495"/>
    </location>
</feature>
<feature type="compositionally biased region" description="Low complexity" evidence="1">
    <location>
        <begin position="131"/>
        <end position="140"/>
    </location>
</feature>
<evidence type="ECO:0000256" key="1">
    <source>
        <dbReference type="SAM" id="MobiDB-lite"/>
    </source>
</evidence>
<feature type="compositionally biased region" description="Low complexity" evidence="1">
    <location>
        <begin position="16"/>
        <end position="101"/>
    </location>
</feature>
<feature type="region of interest" description="Disordered" evidence="1">
    <location>
        <begin position="309"/>
        <end position="359"/>
    </location>
</feature>
<protein>
    <recommendedName>
        <fullName evidence="5">REJ domain-containing protein</fullName>
    </recommendedName>
</protein>
<feature type="region of interest" description="Disordered" evidence="1">
    <location>
        <begin position="408"/>
        <end position="536"/>
    </location>
</feature>
<keyword evidence="2" id="KW-0812">Transmembrane</keyword>
<feature type="compositionally biased region" description="Gly residues" evidence="1">
    <location>
        <begin position="467"/>
        <end position="479"/>
    </location>
</feature>
<feature type="compositionally biased region" description="Polar residues" evidence="1">
    <location>
        <begin position="102"/>
        <end position="126"/>
    </location>
</feature>
<dbReference type="Proteomes" id="UP000297245">
    <property type="component" value="Unassembled WGS sequence"/>
</dbReference>
<sequence length="536" mass="52933">MEKSHILRLVARQDQSTTTTSSSATPSTTSSSTSTSTSSATSSTSTSTSTDSTTTPTSTSTTSTSSSSSSDTSSTSTQTSTSSSSSSTTSSTTSVPPQTSSLISTDESGHTQTIVTVITASQSSTRGIAPSSTSSSDNNNSSFFHNTGAVAGTFAAVGIVALVIIFIVGTTFVRRRRAKAFDREIAEAAREARATGTTGIGEYLDEPGAKEYGSGYGGFGGGGYLGPGGGGGGGGGGYPASMSEADSHGTYGAYGQAPMGHSSDGGEMYQMRDMGNTGPSPGGFFDHNAAYAAGAAGLGAGAAGIGVARARSHHGQHPANTNQDSNDPNGYYSHPNSAGSPPPNLERNNSQYTGTTNYNSHPSSFAAALADGGGGAGPYPAFLAPGGMHHAMTQGGVSQSVLDAAGLGAAAGGGGGGGSGTPSPPSSHPGSPPVSSGTPPAPAPEKESYAAHYARPIGSSPKQSTEGNGGDDAYGGIGGLAYDESERGHGADKASRTSSDSANDLPNPFGRAIESESEGEESEEGGAKKVLRVANE</sequence>
<feature type="transmembrane region" description="Helical" evidence="2">
    <location>
        <begin position="149"/>
        <end position="173"/>
    </location>
</feature>
<gene>
    <name evidence="3" type="ORF">K435DRAFT_311630</name>
</gene>
<feature type="compositionally biased region" description="Pro residues" evidence="1">
    <location>
        <begin position="422"/>
        <end position="432"/>
    </location>
</feature>
<keyword evidence="4" id="KW-1185">Reference proteome</keyword>
<feature type="compositionally biased region" description="Gly residues" evidence="1">
    <location>
        <begin position="409"/>
        <end position="420"/>
    </location>
</feature>
<dbReference type="EMBL" id="ML179404">
    <property type="protein sequence ID" value="THU88573.1"/>
    <property type="molecule type" value="Genomic_DNA"/>
</dbReference>